<keyword evidence="3" id="KW-1185">Reference proteome</keyword>
<name>A0A6G1HKG6_9PEZI</name>
<evidence type="ECO:0000313" key="3">
    <source>
        <dbReference type="Proteomes" id="UP000799640"/>
    </source>
</evidence>
<proteinExistence type="predicted"/>
<dbReference type="AlphaFoldDB" id="A0A6G1HKG6"/>
<evidence type="ECO:0000256" key="1">
    <source>
        <dbReference type="SAM" id="MobiDB-lite"/>
    </source>
</evidence>
<sequence length="145" mass="16208">MGRGGEEERKTCGGDALRGKRQESEEMNHAERAGCLSRCGVKCVYLACSRQLRPTSVMGKGPGRRRSYLYVDSALNRDPWWLAQIGTVCFCFSLSCPRPPVPSLSSLFLLPSLSALLGRQKRNFLGSNGLCRRYQPRERELAPQL</sequence>
<accession>A0A6G1HKG6</accession>
<gene>
    <name evidence="2" type="ORF">EJ06DRAFT_221976</name>
</gene>
<dbReference type="EMBL" id="ML996706">
    <property type="protein sequence ID" value="KAF2396500.1"/>
    <property type="molecule type" value="Genomic_DNA"/>
</dbReference>
<dbReference type="Proteomes" id="UP000799640">
    <property type="component" value="Unassembled WGS sequence"/>
</dbReference>
<evidence type="ECO:0000313" key="2">
    <source>
        <dbReference type="EMBL" id="KAF2396500.1"/>
    </source>
</evidence>
<reference evidence="2" key="1">
    <citation type="journal article" date="2020" name="Stud. Mycol.">
        <title>101 Dothideomycetes genomes: a test case for predicting lifestyles and emergence of pathogens.</title>
        <authorList>
            <person name="Haridas S."/>
            <person name="Albert R."/>
            <person name="Binder M."/>
            <person name="Bloem J."/>
            <person name="Labutti K."/>
            <person name="Salamov A."/>
            <person name="Andreopoulos B."/>
            <person name="Baker S."/>
            <person name="Barry K."/>
            <person name="Bills G."/>
            <person name="Bluhm B."/>
            <person name="Cannon C."/>
            <person name="Castanera R."/>
            <person name="Culley D."/>
            <person name="Daum C."/>
            <person name="Ezra D."/>
            <person name="Gonzalez J."/>
            <person name="Henrissat B."/>
            <person name="Kuo A."/>
            <person name="Liang C."/>
            <person name="Lipzen A."/>
            <person name="Lutzoni F."/>
            <person name="Magnuson J."/>
            <person name="Mondo S."/>
            <person name="Nolan M."/>
            <person name="Ohm R."/>
            <person name="Pangilinan J."/>
            <person name="Park H.-J."/>
            <person name="Ramirez L."/>
            <person name="Alfaro M."/>
            <person name="Sun H."/>
            <person name="Tritt A."/>
            <person name="Yoshinaga Y."/>
            <person name="Zwiers L.-H."/>
            <person name="Turgeon B."/>
            <person name="Goodwin S."/>
            <person name="Spatafora J."/>
            <person name="Crous P."/>
            <person name="Grigoriev I."/>
        </authorList>
    </citation>
    <scope>NUCLEOTIDE SEQUENCE</scope>
    <source>
        <strain evidence="2">CBS 262.69</strain>
    </source>
</reference>
<feature type="region of interest" description="Disordered" evidence="1">
    <location>
        <begin position="1"/>
        <end position="25"/>
    </location>
</feature>
<organism evidence="2 3">
    <name type="scientific">Trichodelitschia bisporula</name>
    <dbReference type="NCBI Taxonomy" id="703511"/>
    <lineage>
        <taxon>Eukaryota</taxon>
        <taxon>Fungi</taxon>
        <taxon>Dikarya</taxon>
        <taxon>Ascomycota</taxon>
        <taxon>Pezizomycotina</taxon>
        <taxon>Dothideomycetes</taxon>
        <taxon>Dothideomycetes incertae sedis</taxon>
        <taxon>Phaeotrichales</taxon>
        <taxon>Phaeotrichaceae</taxon>
        <taxon>Trichodelitschia</taxon>
    </lineage>
</organism>
<protein>
    <submittedName>
        <fullName evidence="2">Uncharacterized protein</fullName>
    </submittedName>
</protein>